<comment type="caution">
    <text evidence="9">The sequence shown here is derived from an EMBL/GenBank/DDBJ whole genome shotgun (WGS) entry which is preliminary data.</text>
</comment>
<dbReference type="Proteomes" id="UP000215595">
    <property type="component" value="Unassembled WGS sequence"/>
</dbReference>
<dbReference type="PANTHER" id="PTHR43480:SF1">
    <property type="entry name" value="ACYL-[ACYL-CARRIER-PROTEIN]--UDP-N-ACETYLGLUCOSAMINE O-ACYLTRANSFERASE, MITOCHONDRIAL-RELATED"/>
    <property type="match status" value="1"/>
</dbReference>
<dbReference type="PROSITE" id="PS00101">
    <property type="entry name" value="HEXAPEP_TRANSFERASES"/>
    <property type="match status" value="1"/>
</dbReference>
<dbReference type="InterPro" id="IPR011004">
    <property type="entry name" value="Trimer_LpxA-like_sf"/>
</dbReference>
<dbReference type="NCBIfam" id="NF003657">
    <property type="entry name" value="PRK05289.1"/>
    <property type="match status" value="1"/>
</dbReference>
<dbReference type="InterPro" id="IPR018357">
    <property type="entry name" value="Hexapep_transf_CS"/>
</dbReference>
<evidence type="ECO:0000256" key="4">
    <source>
        <dbReference type="ARBA" id="ARBA00022679"/>
    </source>
</evidence>
<dbReference type="PANTHER" id="PTHR43480">
    <property type="entry name" value="ACYL-[ACYL-CARRIER-PROTEIN]--UDP-N-ACETYLGLUCOSAMINE O-ACYLTRANSFERASE"/>
    <property type="match status" value="1"/>
</dbReference>
<proteinExistence type="predicted"/>
<keyword evidence="4 9" id="KW-0808">Transferase</keyword>
<evidence type="ECO:0000256" key="5">
    <source>
        <dbReference type="ARBA" id="ARBA00022737"/>
    </source>
</evidence>
<sequence length="268" mass="28028">MSQIHPTAIVDPSAWIAADVVIGPWCTVGPGVALAEGVHLVSHVVIQQDTSVGARTVIHPFAVIGGDPQHNGYKGEPVRLEIGSDNSIREHATFNRGTPPHAGGGGGTGVTRVGSNGLFMTGAHVGHDAVVGDNVVMANQATLGGHARIGDKVFLGGLCAVHQNGRVGQGAIVGGLAAVTRDVIPYGSAWGNHARLHGLNLIGLKRKGYGKDAVRRLLAAYRDLFEGPGVFADRLSKVEIEYGDLIEIMEIVAFIRESSKRPLCLPEA</sequence>
<keyword evidence="5" id="KW-0677">Repeat</keyword>
<dbReference type="InterPro" id="IPR010137">
    <property type="entry name" value="Lipid_A_LpxA"/>
</dbReference>
<keyword evidence="2" id="KW-0444">Lipid biosynthesis</keyword>
<accession>A0A258FPB3</accession>
<evidence type="ECO:0000256" key="1">
    <source>
        <dbReference type="ARBA" id="ARBA00022490"/>
    </source>
</evidence>
<dbReference type="PIRSF" id="PIRSF000456">
    <property type="entry name" value="UDP-GlcNAc_acltr"/>
    <property type="match status" value="1"/>
</dbReference>
<name>A0A258FPB3_9CAUL</name>
<dbReference type="InterPro" id="IPR029098">
    <property type="entry name" value="Acetyltransf_C"/>
</dbReference>
<evidence type="ECO:0000313" key="9">
    <source>
        <dbReference type="EMBL" id="OYX34186.1"/>
    </source>
</evidence>
<protein>
    <submittedName>
        <fullName evidence="9">Acyl-[acyl-carrier-protein]--UDP-N-acetylglucosamine O-acyltransferase</fullName>
    </submittedName>
</protein>
<dbReference type="GO" id="GO:0016020">
    <property type="term" value="C:membrane"/>
    <property type="evidence" value="ECO:0007669"/>
    <property type="project" value="GOC"/>
</dbReference>
<keyword evidence="1" id="KW-0963">Cytoplasm</keyword>
<evidence type="ECO:0000256" key="2">
    <source>
        <dbReference type="ARBA" id="ARBA00022516"/>
    </source>
</evidence>
<feature type="domain" description="UDP N-acetylglucosamine O-acyltransferase C-terminal" evidence="8">
    <location>
        <begin position="182"/>
        <end position="263"/>
    </location>
</feature>
<dbReference type="InterPro" id="IPR037157">
    <property type="entry name" value="Acetyltransf_C_sf"/>
</dbReference>
<dbReference type="NCBIfam" id="TIGR01852">
    <property type="entry name" value="lipid_A_lpxA"/>
    <property type="match status" value="1"/>
</dbReference>
<evidence type="ECO:0000313" key="10">
    <source>
        <dbReference type="Proteomes" id="UP000215595"/>
    </source>
</evidence>
<evidence type="ECO:0000256" key="7">
    <source>
        <dbReference type="ARBA" id="ARBA00023315"/>
    </source>
</evidence>
<dbReference type="GO" id="GO:0008780">
    <property type="term" value="F:acyl-[acyl-carrier-protein]-UDP-N-acetylglucosamine O-acyltransferase activity"/>
    <property type="evidence" value="ECO:0007669"/>
    <property type="project" value="InterPro"/>
</dbReference>
<dbReference type="GO" id="GO:0009245">
    <property type="term" value="P:lipid A biosynthetic process"/>
    <property type="evidence" value="ECO:0007669"/>
    <property type="project" value="UniProtKB-KW"/>
</dbReference>
<evidence type="ECO:0000256" key="6">
    <source>
        <dbReference type="ARBA" id="ARBA00023098"/>
    </source>
</evidence>
<dbReference type="AlphaFoldDB" id="A0A258FPB3"/>
<dbReference type="Pfam" id="PF13720">
    <property type="entry name" value="Acetyltransf_11"/>
    <property type="match status" value="1"/>
</dbReference>
<keyword evidence="6" id="KW-0443">Lipid metabolism</keyword>
<reference evidence="9 10" key="1">
    <citation type="submission" date="2017-03" db="EMBL/GenBank/DDBJ databases">
        <title>Lifting the veil on microbial sulfur biogeochemistry in mining wastewaters.</title>
        <authorList>
            <person name="Kantor R.S."/>
            <person name="Colenbrander Nelson T."/>
            <person name="Marshall S."/>
            <person name="Bennett D."/>
            <person name="Apte S."/>
            <person name="Camacho D."/>
            <person name="Thomas B.C."/>
            <person name="Warren L.A."/>
            <person name="Banfield J.F."/>
        </authorList>
    </citation>
    <scope>NUCLEOTIDE SEQUENCE [LARGE SCALE GENOMIC DNA]</scope>
    <source>
        <strain evidence="9">32-69-9</strain>
    </source>
</reference>
<dbReference type="Gene3D" id="1.20.1180.10">
    <property type="entry name" value="Udp N-acetylglucosamine O-acyltransferase, C-terminal domain"/>
    <property type="match status" value="1"/>
</dbReference>
<dbReference type="CDD" id="cd03351">
    <property type="entry name" value="LbH_UDP-GlcNAc_AT"/>
    <property type="match status" value="1"/>
</dbReference>
<dbReference type="EMBL" id="NCEB01000010">
    <property type="protein sequence ID" value="OYX34186.1"/>
    <property type="molecule type" value="Genomic_DNA"/>
</dbReference>
<keyword evidence="3" id="KW-0441">Lipid A biosynthesis</keyword>
<organism evidence="9 10">
    <name type="scientific">Brevundimonas subvibrioides</name>
    <dbReference type="NCBI Taxonomy" id="74313"/>
    <lineage>
        <taxon>Bacteria</taxon>
        <taxon>Pseudomonadati</taxon>
        <taxon>Pseudomonadota</taxon>
        <taxon>Alphaproteobacteria</taxon>
        <taxon>Caulobacterales</taxon>
        <taxon>Caulobacteraceae</taxon>
        <taxon>Brevundimonas</taxon>
    </lineage>
</organism>
<evidence type="ECO:0000256" key="3">
    <source>
        <dbReference type="ARBA" id="ARBA00022556"/>
    </source>
</evidence>
<gene>
    <name evidence="9" type="ORF">B7Z01_06395</name>
</gene>
<evidence type="ECO:0000259" key="8">
    <source>
        <dbReference type="Pfam" id="PF13720"/>
    </source>
</evidence>
<dbReference type="SUPFAM" id="SSF51161">
    <property type="entry name" value="Trimeric LpxA-like enzymes"/>
    <property type="match status" value="1"/>
</dbReference>
<dbReference type="Gene3D" id="2.160.10.10">
    <property type="entry name" value="Hexapeptide repeat proteins"/>
    <property type="match status" value="1"/>
</dbReference>
<keyword evidence="7 9" id="KW-0012">Acyltransferase</keyword>